<reference evidence="2" key="1">
    <citation type="journal article" date="2023" name="IMA Fungus">
        <title>Comparative genomic study of the Penicillium genus elucidates a diverse pangenome and 15 lateral gene transfer events.</title>
        <authorList>
            <person name="Petersen C."/>
            <person name="Sorensen T."/>
            <person name="Nielsen M.R."/>
            <person name="Sondergaard T.E."/>
            <person name="Sorensen J.L."/>
            <person name="Fitzpatrick D.A."/>
            <person name="Frisvad J.C."/>
            <person name="Nielsen K.L."/>
        </authorList>
    </citation>
    <scope>NUCLEOTIDE SEQUENCE</scope>
    <source>
        <strain evidence="2">IBT 15450</strain>
    </source>
</reference>
<gene>
    <name evidence="2" type="ORF">N7460_007068</name>
</gene>
<accession>A0AAD6N7Z4</accession>
<comment type="caution">
    <text evidence="2">The sequence shown here is derived from an EMBL/GenBank/DDBJ whole genome shotgun (WGS) entry which is preliminary data.</text>
</comment>
<dbReference type="EMBL" id="JAQJZL010000006">
    <property type="protein sequence ID" value="KAJ6039036.1"/>
    <property type="molecule type" value="Genomic_DNA"/>
</dbReference>
<organism evidence="2 3">
    <name type="scientific">Penicillium canescens</name>
    <dbReference type="NCBI Taxonomy" id="5083"/>
    <lineage>
        <taxon>Eukaryota</taxon>
        <taxon>Fungi</taxon>
        <taxon>Dikarya</taxon>
        <taxon>Ascomycota</taxon>
        <taxon>Pezizomycotina</taxon>
        <taxon>Eurotiomycetes</taxon>
        <taxon>Eurotiomycetidae</taxon>
        <taxon>Eurotiales</taxon>
        <taxon>Aspergillaceae</taxon>
        <taxon>Penicillium</taxon>
    </lineage>
</organism>
<keyword evidence="3" id="KW-1185">Reference proteome</keyword>
<feature type="compositionally biased region" description="Low complexity" evidence="1">
    <location>
        <begin position="284"/>
        <end position="298"/>
    </location>
</feature>
<sequence>MDADITPIPRSREENQERAFIAASRRKDRSLDARLESANRASMLHKKRTGKGFHITKEIVEREAMYEEVDERYAEKRIRMLQAQNLQIEQQFHCNLIVAFGNRPPPGFSIANRRASTYTPSPSADGGPRKMSLDLTNIRSSFSQDSSSMASPLATGNGYILPPATSIDNNANSYTACMPASEAPYSMVTHSTCPNSAQTPQYVNQQATTPAWNTQMPNWAMQQQVPTPGQAPTDQVQMWQQSMMQQPTVPDTIQMQRQFRDRLASAPELPLHQAPRLAHSVSITGPTPTPSGHGPTLGHSRGQSQPSNNFHNLHLLAQSTHFAMPVSSASSPRIEALSVETHSTPDFCPMPHSPMSPSAVATQMSMPAPVKTGGGNGNGNGDGIMVSNEGMDADYSDFSQFALHLGNSTLPLSDREQFGFDDFIAVDEFTSVSC</sequence>
<proteinExistence type="predicted"/>
<evidence type="ECO:0000313" key="3">
    <source>
        <dbReference type="Proteomes" id="UP001219568"/>
    </source>
</evidence>
<dbReference type="Proteomes" id="UP001219568">
    <property type="component" value="Unassembled WGS sequence"/>
</dbReference>
<dbReference type="AlphaFoldDB" id="A0AAD6N7Z4"/>
<feature type="region of interest" description="Disordered" evidence="1">
    <location>
        <begin position="280"/>
        <end position="309"/>
    </location>
</feature>
<evidence type="ECO:0000313" key="2">
    <source>
        <dbReference type="EMBL" id="KAJ6039036.1"/>
    </source>
</evidence>
<name>A0AAD6N7Z4_PENCN</name>
<evidence type="ECO:0000256" key="1">
    <source>
        <dbReference type="SAM" id="MobiDB-lite"/>
    </source>
</evidence>
<protein>
    <submittedName>
        <fullName evidence="2">Uncharacterized protein</fullName>
    </submittedName>
</protein>
<reference evidence="2" key="2">
    <citation type="submission" date="2023-01" db="EMBL/GenBank/DDBJ databases">
        <authorList>
            <person name="Petersen C."/>
        </authorList>
    </citation>
    <scope>NUCLEOTIDE SEQUENCE</scope>
    <source>
        <strain evidence="2">IBT 15450</strain>
    </source>
</reference>